<accession>A0AAV5GGU9</accession>
<feature type="compositionally biased region" description="Basic and acidic residues" evidence="1">
    <location>
        <begin position="66"/>
        <end position="83"/>
    </location>
</feature>
<feature type="transmembrane region" description="Helical" evidence="2">
    <location>
        <begin position="130"/>
        <end position="154"/>
    </location>
</feature>
<dbReference type="EMBL" id="BQKY01000009">
    <property type="protein sequence ID" value="GJN91791.1"/>
    <property type="molecule type" value="Genomic_DNA"/>
</dbReference>
<dbReference type="Proteomes" id="UP001342314">
    <property type="component" value="Unassembled WGS sequence"/>
</dbReference>
<proteinExistence type="predicted"/>
<feature type="region of interest" description="Disordered" evidence="1">
    <location>
        <begin position="1"/>
        <end position="41"/>
    </location>
</feature>
<gene>
    <name evidence="3" type="ORF">Rhopal_004814-T1</name>
</gene>
<evidence type="ECO:0000313" key="4">
    <source>
        <dbReference type="Proteomes" id="UP001342314"/>
    </source>
</evidence>
<keyword evidence="2" id="KW-1133">Transmembrane helix</keyword>
<feature type="compositionally biased region" description="Basic and acidic residues" evidence="1">
    <location>
        <begin position="244"/>
        <end position="263"/>
    </location>
</feature>
<protein>
    <submittedName>
        <fullName evidence="3">Uncharacterized protein</fullName>
    </submittedName>
</protein>
<keyword evidence="4" id="KW-1185">Reference proteome</keyword>
<evidence type="ECO:0000313" key="3">
    <source>
        <dbReference type="EMBL" id="GJN91791.1"/>
    </source>
</evidence>
<reference evidence="3 4" key="1">
    <citation type="submission" date="2021-12" db="EMBL/GenBank/DDBJ databases">
        <title>High titer production of polyol ester of fatty acids by Rhodotorula paludigena BS15 towards product separation-free biomass refinery.</title>
        <authorList>
            <person name="Mano J."/>
            <person name="Ono H."/>
            <person name="Tanaka T."/>
            <person name="Naito K."/>
            <person name="Sushida H."/>
            <person name="Ike M."/>
            <person name="Tokuyasu K."/>
            <person name="Kitaoka M."/>
        </authorList>
    </citation>
    <scope>NUCLEOTIDE SEQUENCE [LARGE SCALE GENOMIC DNA]</scope>
    <source>
        <strain evidence="3 4">BS15</strain>
    </source>
</reference>
<name>A0AAV5GGU9_9BASI</name>
<sequence>MNPSDAQQKLAPAFQPGEHRRRPSMPSTPPETPMDGFFGPVALKAPPAAVAGLAIYPASPPVTPERAQREKEEQRVSEKERPRSFKKRPSSRRPPSEAYAHHRRTSTATIIRLALAQRGVSPILTPSKALSLFLIVLSATYLASFLPVPSILLFRRASPPVAHAPHWQKPPAYALPSMPTYARNNVPHAVHHPHRQAAAPVLPIGDVAQRKAWESALSYRIPPQQSVVPSTASDEEEGVAGDEAPPHHRESQDGELWRLHPELLKTGLRPARRRPLRLEKQEPVTEQERDEGAGVEEAPSDSGKSAPRVHPDDEDDTPRARVVAASDGKERQAQMLRMQKVALAKQQPARVGSYVPVDSSAQADAARAEQDRVIVPGGQAQGRRRLRNPSKLVVELEQELKAEHELESEQLRGWARKARGE</sequence>
<feature type="region of interest" description="Disordered" evidence="1">
    <location>
        <begin position="224"/>
        <end position="331"/>
    </location>
</feature>
<evidence type="ECO:0000256" key="2">
    <source>
        <dbReference type="SAM" id="Phobius"/>
    </source>
</evidence>
<keyword evidence="2" id="KW-0812">Transmembrane</keyword>
<evidence type="ECO:0000256" key="1">
    <source>
        <dbReference type="SAM" id="MobiDB-lite"/>
    </source>
</evidence>
<comment type="caution">
    <text evidence="3">The sequence shown here is derived from an EMBL/GenBank/DDBJ whole genome shotgun (WGS) entry which is preliminary data.</text>
</comment>
<keyword evidence="2" id="KW-0472">Membrane</keyword>
<feature type="region of interest" description="Disordered" evidence="1">
    <location>
        <begin position="58"/>
        <end position="103"/>
    </location>
</feature>
<dbReference type="AlphaFoldDB" id="A0AAV5GGU9"/>
<feature type="compositionally biased region" description="Basic and acidic residues" evidence="1">
    <location>
        <begin position="276"/>
        <end position="292"/>
    </location>
</feature>
<organism evidence="3 4">
    <name type="scientific">Rhodotorula paludigena</name>
    <dbReference type="NCBI Taxonomy" id="86838"/>
    <lineage>
        <taxon>Eukaryota</taxon>
        <taxon>Fungi</taxon>
        <taxon>Dikarya</taxon>
        <taxon>Basidiomycota</taxon>
        <taxon>Pucciniomycotina</taxon>
        <taxon>Microbotryomycetes</taxon>
        <taxon>Sporidiobolales</taxon>
        <taxon>Sporidiobolaceae</taxon>
        <taxon>Rhodotorula</taxon>
    </lineage>
</organism>